<accession>A0AAW1JR63</accession>
<dbReference type="SUPFAM" id="SSF50346">
    <property type="entry name" value="PRC-barrel domain"/>
    <property type="match status" value="1"/>
</dbReference>
<dbReference type="GO" id="GO:0003977">
    <property type="term" value="F:UDP-N-acetylglucosamine diphosphorylase activity"/>
    <property type="evidence" value="ECO:0007669"/>
    <property type="project" value="TreeGrafter"/>
</dbReference>
<dbReference type="InterPro" id="IPR039741">
    <property type="entry name" value="UDP-sugar_pyrophosphorylase"/>
</dbReference>
<reference evidence="3" key="1">
    <citation type="submission" date="2024-03" db="EMBL/GenBank/DDBJ databases">
        <title>WGS assembly of Saponaria officinalis var. Norfolk2.</title>
        <authorList>
            <person name="Jenkins J."/>
            <person name="Shu S."/>
            <person name="Grimwood J."/>
            <person name="Barry K."/>
            <person name="Goodstein D."/>
            <person name="Schmutz J."/>
            <person name="Leebens-Mack J."/>
            <person name="Osbourn A."/>
        </authorList>
    </citation>
    <scope>NUCLEOTIDE SEQUENCE [LARGE SCALE GENOMIC DNA]</scope>
    <source>
        <strain evidence="3">JIC</strain>
    </source>
</reference>
<dbReference type="GO" id="GO:0043022">
    <property type="term" value="F:ribosome binding"/>
    <property type="evidence" value="ECO:0007669"/>
    <property type="project" value="InterPro"/>
</dbReference>
<dbReference type="InterPro" id="IPR029044">
    <property type="entry name" value="Nucleotide-diphossugar_trans"/>
</dbReference>
<dbReference type="AlphaFoldDB" id="A0AAW1JR63"/>
<dbReference type="InterPro" id="IPR011033">
    <property type="entry name" value="PRC_barrel-like_sf"/>
</dbReference>
<dbReference type="Proteomes" id="UP001443914">
    <property type="component" value="Unassembled WGS sequence"/>
</dbReference>
<dbReference type="Gene3D" id="2.40.30.60">
    <property type="entry name" value="RimM"/>
    <property type="match status" value="1"/>
</dbReference>
<dbReference type="Gene3D" id="3.90.550.10">
    <property type="entry name" value="Spore Coat Polysaccharide Biosynthesis Protein SpsA, Chain A"/>
    <property type="match status" value="1"/>
</dbReference>
<dbReference type="InterPro" id="IPR002676">
    <property type="entry name" value="RimM_N"/>
</dbReference>
<evidence type="ECO:0000259" key="1">
    <source>
        <dbReference type="Pfam" id="PF01782"/>
    </source>
</evidence>
<dbReference type="GO" id="GO:0006048">
    <property type="term" value="P:UDP-N-acetylglucosamine biosynthetic process"/>
    <property type="evidence" value="ECO:0007669"/>
    <property type="project" value="TreeGrafter"/>
</dbReference>
<dbReference type="SUPFAM" id="SSF50447">
    <property type="entry name" value="Translation proteins"/>
    <property type="match status" value="1"/>
</dbReference>
<dbReference type="InterPro" id="IPR011961">
    <property type="entry name" value="RimM"/>
</dbReference>
<dbReference type="PANTHER" id="PTHR11952:SF10">
    <property type="entry name" value="16S RRNA PROCESSING PROTEIN RIMM FAMILY"/>
    <property type="match status" value="1"/>
</dbReference>
<dbReference type="PANTHER" id="PTHR11952">
    <property type="entry name" value="UDP- GLUCOSE PYROPHOSPHORYLASE"/>
    <property type="match status" value="1"/>
</dbReference>
<evidence type="ECO:0000313" key="4">
    <source>
        <dbReference type="Proteomes" id="UP001443914"/>
    </source>
</evidence>
<dbReference type="GO" id="GO:0005840">
    <property type="term" value="C:ribosome"/>
    <property type="evidence" value="ECO:0007669"/>
    <property type="project" value="InterPro"/>
</dbReference>
<comment type="caution">
    <text evidence="3">The sequence shown here is derived from an EMBL/GenBank/DDBJ whole genome shotgun (WGS) entry which is preliminary data.</text>
</comment>
<feature type="domain" description="Ribosome maturation factor RimM PRC barrel" evidence="2">
    <location>
        <begin position="187"/>
        <end position="254"/>
    </location>
</feature>
<keyword evidence="4" id="KW-1185">Reference proteome</keyword>
<dbReference type="InterPro" id="IPR009000">
    <property type="entry name" value="Transl_B-barrel_sf"/>
</dbReference>
<dbReference type="Pfam" id="PF01782">
    <property type="entry name" value="RimM"/>
    <property type="match status" value="1"/>
</dbReference>
<proteinExistence type="inferred from homology"/>
<dbReference type="NCBIfam" id="TIGR02273">
    <property type="entry name" value="16S_RimM"/>
    <property type="match status" value="1"/>
</dbReference>
<dbReference type="HAMAP" id="MF_00014">
    <property type="entry name" value="Ribosome_mat_RimM"/>
    <property type="match status" value="1"/>
</dbReference>
<evidence type="ECO:0008006" key="5">
    <source>
        <dbReference type="Google" id="ProtNLM"/>
    </source>
</evidence>
<gene>
    <name evidence="3" type="ORF">RND81_07G159800</name>
</gene>
<dbReference type="InterPro" id="IPR036976">
    <property type="entry name" value="RimM_N_sf"/>
</dbReference>
<feature type="domain" description="RimM N-terminal" evidence="1">
    <location>
        <begin position="86"/>
        <end position="173"/>
    </location>
</feature>
<dbReference type="SUPFAM" id="SSF53448">
    <property type="entry name" value="Nucleotide-diphospho-sugar transferases"/>
    <property type="match status" value="1"/>
</dbReference>
<dbReference type="InterPro" id="IPR056792">
    <property type="entry name" value="PRC_RimM"/>
</dbReference>
<protein>
    <recommendedName>
        <fullName evidence="5">16S rRNA processing protein RimM</fullName>
    </recommendedName>
</protein>
<evidence type="ECO:0000313" key="3">
    <source>
        <dbReference type="EMBL" id="KAK9706904.1"/>
    </source>
</evidence>
<name>A0AAW1JR63_SAPOF</name>
<dbReference type="Pfam" id="PF24986">
    <property type="entry name" value="PRC_RimM"/>
    <property type="match status" value="1"/>
</dbReference>
<evidence type="ECO:0000259" key="2">
    <source>
        <dbReference type="Pfam" id="PF24986"/>
    </source>
</evidence>
<organism evidence="3 4">
    <name type="scientific">Saponaria officinalis</name>
    <name type="common">Common soapwort</name>
    <name type="synonym">Lychnis saponaria</name>
    <dbReference type="NCBI Taxonomy" id="3572"/>
    <lineage>
        <taxon>Eukaryota</taxon>
        <taxon>Viridiplantae</taxon>
        <taxon>Streptophyta</taxon>
        <taxon>Embryophyta</taxon>
        <taxon>Tracheophyta</taxon>
        <taxon>Spermatophyta</taxon>
        <taxon>Magnoliopsida</taxon>
        <taxon>eudicotyledons</taxon>
        <taxon>Gunneridae</taxon>
        <taxon>Pentapetalae</taxon>
        <taxon>Caryophyllales</taxon>
        <taxon>Caryophyllaceae</taxon>
        <taxon>Caryophylleae</taxon>
        <taxon>Saponaria</taxon>
    </lineage>
</organism>
<dbReference type="Gene3D" id="2.30.30.240">
    <property type="entry name" value="PRC-barrel domain"/>
    <property type="match status" value="1"/>
</dbReference>
<dbReference type="EMBL" id="JBDFQZ010000007">
    <property type="protein sequence ID" value="KAK9706904.1"/>
    <property type="molecule type" value="Genomic_DNA"/>
</dbReference>
<sequence>MISVQSSSCYLTPPSMFKYSLLSSLSHPLIPPFHAFKSSSSSSSSGIPWRFQCLQLNHGFKVSPLFCTVAEEIVETSVEESEFVEIGYISDVHGLQGEIRVKHNTDFPELRLATPGKRWLRQQFYGKQNVVEVELVEGRGRPGDKSWIVKLSGFDDVDQARQLVGSTFLVKNSDRPELEDGEYYSRDLVGIRVIHKDTGEAVGTVVNVFNNGGNDLLHVMLESGPLVWVPFVEAIVPVVDLEKREMQISPPKGLLELNLRTNEKSKKERRLLDWREKKKFQRRLISAKKKLVDLEQQHVLDGLTYGEKSQRSFLAEQIVSLNSNLFQQALQTVETPINGCNVRDFATLENGKSLKISESRLTSGEKLDAYDMHRETGLKLISEGKVAIVLVMNSIKQENYREADDVDFEDRDNEAISLLESLLVNMNNSVEAEDRKSMHMILISPAKDIQLLETSFASHDHFDFDSEKVRFLAEEKLPVVSCSAVDEKKKKALMKSPWEILQTPIGSGGIISTLSSNNILQELLESGVEYVEVCTINEKRLCGNPVFLGFVHSCETDIGIMTFEDKVEFEDNFHIVLPMKSMQKLVTHVEKLPWHVELKSNSHVELVDKKWVDVNSPTPNSYEFSFSLGSLLNASSINSTCLVKVTD</sequence>
<dbReference type="GO" id="GO:0006364">
    <property type="term" value="P:rRNA processing"/>
    <property type="evidence" value="ECO:0007669"/>
    <property type="project" value="InterPro"/>
</dbReference>